<evidence type="ECO:0000313" key="3">
    <source>
        <dbReference type="Proteomes" id="UP000186955"/>
    </source>
</evidence>
<accession>A0A1Q5TCX1</accession>
<gene>
    <name evidence="2" type="ORF">PENSUB_9641</name>
</gene>
<dbReference type="Proteomes" id="UP000186955">
    <property type="component" value="Unassembled WGS sequence"/>
</dbReference>
<reference evidence="2 3" key="1">
    <citation type="submission" date="2016-10" db="EMBL/GenBank/DDBJ databases">
        <title>Genome sequence of the ascomycete fungus Penicillium subrubescens.</title>
        <authorList>
            <person name="De Vries R.P."/>
            <person name="Peng M."/>
            <person name="Dilokpimol A."/>
            <person name="Hilden K."/>
            <person name="Makela M.R."/>
            <person name="Grigoriev I."/>
            <person name="Riley R."/>
            <person name="Granchi Z."/>
        </authorList>
    </citation>
    <scope>NUCLEOTIDE SEQUENCE [LARGE SCALE GENOMIC DNA]</scope>
    <source>
        <strain evidence="2 3">CBS 132785</strain>
    </source>
</reference>
<keyword evidence="3" id="KW-1185">Reference proteome</keyword>
<organism evidence="2 3">
    <name type="scientific">Penicillium subrubescens</name>
    <dbReference type="NCBI Taxonomy" id="1316194"/>
    <lineage>
        <taxon>Eukaryota</taxon>
        <taxon>Fungi</taxon>
        <taxon>Dikarya</taxon>
        <taxon>Ascomycota</taxon>
        <taxon>Pezizomycotina</taxon>
        <taxon>Eurotiomycetes</taxon>
        <taxon>Eurotiomycetidae</taxon>
        <taxon>Eurotiales</taxon>
        <taxon>Aspergillaceae</taxon>
        <taxon>Penicillium</taxon>
    </lineage>
</organism>
<sequence length="132" mass="14556">MPLCQLFEASTLQGISSRLQNITSEQASLSVNWDRELEGLLSELLSFLNIETSNRCTRAGVVVLTGVTGFIGKEVLRQLLNDDRVYTIHCLAVRKPLAQLPVIFAHPKVYVYNGNLGSPQLGLSDSDSFSIF</sequence>
<dbReference type="AlphaFoldDB" id="A0A1Q5TCX1"/>
<dbReference type="SUPFAM" id="SSF51735">
    <property type="entry name" value="NAD(P)-binding Rossmann-fold domains"/>
    <property type="match status" value="1"/>
</dbReference>
<feature type="domain" description="Thioester reductase (TE)" evidence="1">
    <location>
        <begin position="64"/>
        <end position="127"/>
    </location>
</feature>
<evidence type="ECO:0000313" key="2">
    <source>
        <dbReference type="EMBL" id="OKO98061.1"/>
    </source>
</evidence>
<dbReference type="InterPro" id="IPR036291">
    <property type="entry name" value="NAD(P)-bd_dom_sf"/>
</dbReference>
<evidence type="ECO:0000259" key="1">
    <source>
        <dbReference type="Pfam" id="PF07993"/>
    </source>
</evidence>
<dbReference type="EMBL" id="MNBE01000682">
    <property type="protein sequence ID" value="OKO98061.1"/>
    <property type="molecule type" value="Genomic_DNA"/>
</dbReference>
<protein>
    <submittedName>
        <fullName evidence="2">Polyketide synthase-nonribosomal peptide synthetase</fullName>
    </submittedName>
</protein>
<dbReference type="STRING" id="1316194.A0A1Q5TCX1"/>
<dbReference type="Gene3D" id="3.40.50.720">
    <property type="entry name" value="NAD(P)-binding Rossmann-like Domain"/>
    <property type="match status" value="1"/>
</dbReference>
<name>A0A1Q5TCX1_9EURO</name>
<comment type="caution">
    <text evidence="2">The sequence shown here is derived from an EMBL/GenBank/DDBJ whole genome shotgun (WGS) entry which is preliminary data.</text>
</comment>
<proteinExistence type="predicted"/>
<dbReference type="InterPro" id="IPR013120">
    <property type="entry name" value="FAR_NAD-bd"/>
</dbReference>
<dbReference type="Pfam" id="PF07993">
    <property type="entry name" value="NAD_binding_4"/>
    <property type="match status" value="1"/>
</dbReference>